<evidence type="ECO:0000313" key="2">
    <source>
        <dbReference type="Proteomes" id="UP000789920"/>
    </source>
</evidence>
<reference evidence="1" key="1">
    <citation type="submission" date="2021-06" db="EMBL/GenBank/DDBJ databases">
        <authorList>
            <person name="Kallberg Y."/>
            <person name="Tangrot J."/>
            <person name="Rosling A."/>
        </authorList>
    </citation>
    <scope>NUCLEOTIDE SEQUENCE</scope>
    <source>
        <strain evidence="1">MA461A</strain>
    </source>
</reference>
<keyword evidence="2" id="KW-1185">Reference proteome</keyword>
<organism evidence="1 2">
    <name type="scientific">Racocetra persica</name>
    <dbReference type="NCBI Taxonomy" id="160502"/>
    <lineage>
        <taxon>Eukaryota</taxon>
        <taxon>Fungi</taxon>
        <taxon>Fungi incertae sedis</taxon>
        <taxon>Mucoromycota</taxon>
        <taxon>Glomeromycotina</taxon>
        <taxon>Glomeromycetes</taxon>
        <taxon>Diversisporales</taxon>
        <taxon>Gigasporaceae</taxon>
        <taxon>Racocetra</taxon>
    </lineage>
</organism>
<accession>A0ACA9NZZ3</accession>
<sequence length="258" mass="29553">MKVSETCSSNSNEFNNEFDNIEDGNTKTCSSNGDKFNDEFEDRDIEISIVRDEDMNNIITKLLQAVPEQKAAIITSKLESFWTPVISADMNNNIIDSDSNSENEFEVEIDKGHNMSPEMLGNIIKQLEKKVKNNKHGEAIFSNLLSEACVTTYPGKDSNKWWNLDNLVNQVVNYAIPIFEDALLAKRINLFSSKNQPKMSTTYRDNIPQDMCFPEDYDDPNLYSKPKGLKKVLSERGLWHFRAQYRKVEEAIVLVGYK</sequence>
<comment type="caution">
    <text evidence="1">The sequence shown here is derived from an EMBL/GenBank/DDBJ whole genome shotgun (WGS) entry which is preliminary data.</text>
</comment>
<proteinExistence type="predicted"/>
<dbReference type="Proteomes" id="UP000789920">
    <property type="component" value="Unassembled WGS sequence"/>
</dbReference>
<gene>
    <name evidence="1" type="ORF">RPERSI_LOCUS9353</name>
</gene>
<protein>
    <submittedName>
        <fullName evidence="1">23419_t:CDS:1</fullName>
    </submittedName>
</protein>
<feature type="non-terminal residue" evidence="1">
    <location>
        <position position="258"/>
    </location>
</feature>
<name>A0ACA9NZZ3_9GLOM</name>
<evidence type="ECO:0000313" key="1">
    <source>
        <dbReference type="EMBL" id="CAG8686145.1"/>
    </source>
</evidence>
<dbReference type="EMBL" id="CAJVQC010017627">
    <property type="protein sequence ID" value="CAG8686145.1"/>
    <property type="molecule type" value="Genomic_DNA"/>
</dbReference>